<dbReference type="InterPro" id="IPR029058">
    <property type="entry name" value="AB_hydrolase_fold"/>
</dbReference>
<evidence type="ECO:0000256" key="2">
    <source>
        <dbReference type="SAM" id="SignalP"/>
    </source>
</evidence>
<dbReference type="Gene3D" id="3.40.50.1820">
    <property type="entry name" value="alpha/beta hydrolase"/>
    <property type="match status" value="1"/>
</dbReference>
<dbReference type="PANTHER" id="PTHR37946:SF1">
    <property type="entry name" value="SLL1969 PROTEIN"/>
    <property type="match status" value="1"/>
</dbReference>
<dbReference type="Pfam" id="PF07819">
    <property type="entry name" value="PGAP1"/>
    <property type="match status" value="1"/>
</dbReference>
<name>A0ABY9JUC5_9BACI</name>
<dbReference type="EMBL" id="CP129013">
    <property type="protein sequence ID" value="WLR41270.1"/>
    <property type="molecule type" value="Genomic_DNA"/>
</dbReference>
<protein>
    <recommendedName>
        <fullName evidence="3">GPI inositol-deacylase PGAP1-like alpha/beta domain-containing protein</fullName>
    </recommendedName>
</protein>
<keyword evidence="1" id="KW-0175">Coiled coil</keyword>
<reference evidence="4 5" key="1">
    <citation type="submission" date="2023-06" db="EMBL/GenBank/DDBJ databases">
        <title>Five Gram-positive bacteria isolated from mangrove sediments in Shenzhen, Guangdong, China.</title>
        <authorList>
            <person name="Yu S."/>
            <person name="Zheng W."/>
            <person name="Huang Y."/>
        </authorList>
    </citation>
    <scope>NUCLEOTIDE SEQUENCE [LARGE SCALE GENOMIC DNA]</scope>
    <source>
        <strain evidence="4 5">SaN35-3</strain>
    </source>
</reference>
<accession>A0ABY9JUC5</accession>
<proteinExistence type="predicted"/>
<evidence type="ECO:0000256" key="1">
    <source>
        <dbReference type="SAM" id="Coils"/>
    </source>
</evidence>
<sequence length="525" mass="59382">MRRKLLLLLVFVMFIPQVAEAGKFFPGETSTPGEWFLGDIPTEIDYSKAPLVFVHGLNSSAETWTDDNDMDEMVYENGYESAYINLYPEEDMWDNGKLLKEKLEEIYDHFGRKVILVTHSKGGIDSQAALVHEGADEYVEKVITLSTPHYGSQLADLAYSSWASWLTSIIGSKSDALYSLQTSYMSYFREQTDSDPDSQSTPIYTFGGKDWGSFGGYLFWGGLYLSSYGKNDGAVTVKSSRLPYSTEISVGNWDHSTIKTGSATFNLFESYLTSSNANQNSLTTSSTLSKQNTFNLVQNYNSSFTTNVSLDEEKTTANSIFRGGEYIGKQKETFFVDETTTSINLDWMSAYEDTKITLISPSKKVYKNVQTSLDVDSVFKGAYHHKITVNKPEVGKWTVKAKQPNKKDGYFLQISFDSDLNDDLEIEKKKTTKNKVQMKQQVKHIKKNSLSTDVTIQYSENGEKKEEKLSSTNIKDLSDIPLQNKGEGIYHISMEIEGNTERNNKFERSLLYTIYIDDKGKVHQK</sequence>
<evidence type="ECO:0000313" key="4">
    <source>
        <dbReference type="EMBL" id="WLR41270.1"/>
    </source>
</evidence>
<feature type="signal peptide" evidence="2">
    <location>
        <begin position="1"/>
        <end position="21"/>
    </location>
</feature>
<feature type="chain" id="PRO_5045505611" description="GPI inositol-deacylase PGAP1-like alpha/beta domain-containing protein" evidence="2">
    <location>
        <begin position="22"/>
        <end position="525"/>
    </location>
</feature>
<evidence type="ECO:0000259" key="3">
    <source>
        <dbReference type="Pfam" id="PF07819"/>
    </source>
</evidence>
<dbReference type="Proteomes" id="UP001197974">
    <property type="component" value="Chromosome"/>
</dbReference>
<dbReference type="PANTHER" id="PTHR37946">
    <property type="entry name" value="SLL1969 PROTEIN"/>
    <property type="match status" value="1"/>
</dbReference>
<keyword evidence="5" id="KW-1185">Reference proteome</keyword>
<dbReference type="SUPFAM" id="SSF53474">
    <property type="entry name" value="alpha/beta-Hydrolases"/>
    <property type="match status" value="1"/>
</dbReference>
<evidence type="ECO:0000313" key="5">
    <source>
        <dbReference type="Proteomes" id="UP001197974"/>
    </source>
</evidence>
<dbReference type="InterPro" id="IPR012908">
    <property type="entry name" value="PGAP1-ab_dom-like"/>
</dbReference>
<gene>
    <name evidence="4" type="ORF">LC087_10005</name>
</gene>
<feature type="domain" description="GPI inositol-deacylase PGAP1-like alpha/beta" evidence="3">
    <location>
        <begin position="107"/>
        <end position="154"/>
    </location>
</feature>
<organism evidence="4 5">
    <name type="scientific">Bacillus carboniphilus</name>
    <dbReference type="NCBI Taxonomy" id="86663"/>
    <lineage>
        <taxon>Bacteria</taxon>
        <taxon>Bacillati</taxon>
        <taxon>Bacillota</taxon>
        <taxon>Bacilli</taxon>
        <taxon>Bacillales</taxon>
        <taxon>Bacillaceae</taxon>
        <taxon>Bacillus</taxon>
    </lineage>
</organism>
<feature type="coiled-coil region" evidence="1">
    <location>
        <begin position="421"/>
        <end position="448"/>
    </location>
</feature>
<keyword evidence="2" id="KW-0732">Signal</keyword>
<dbReference type="RefSeq" id="WP_226540269.1">
    <property type="nucleotide sequence ID" value="NZ_CP129013.1"/>
</dbReference>